<keyword evidence="4 9" id="KW-0805">Transcription regulation</keyword>
<evidence type="ECO:0000256" key="10">
    <source>
        <dbReference type="SAM" id="MobiDB-lite"/>
    </source>
</evidence>
<evidence type="ECO:0000256" key="9">
    <source>
        <dbReference type="RuleBase" id="RU369094"/>
    </source>
</evidence>
<evidence type="ECO:0000256" key="7">
    <source>
        <dbReference type="ARBA" id="ARBA00023242"/>
    </source>
</evidence>
<accession>A0AAD4SBS6</accession>
<evidence type="ECO:0000259" key="11">
    <source>
        <dbReference type="PROSITE" id="PS50884"/>
    </source>
</evidence>
<evidence type="ECO:0000256" key="2">
    <source>
        <dbReference type="ARBA" id="ARBA00022771"/>
    </source>
</evidence>
<dbReference type="PROSITE" id="PS50884">
    <property type="entry name" value="ZF_DOF_2"/>
    <property type="match status" value="1"/>
</dbReference>
<organism evidence="12 13">
    <name type="scientific">Papaver atlanticum</name>
    <dbReference type="NCBI Taxonomy" id="357466"/>
    <lineage>
        <taxon>Eukaryota</taxon>
        <taxon>Viridiplantae</taxon>
        <taxon>Streptophyta</taxon>
        <taxon>Embryophyta</taxon>
        <taxon>Tracheophyta</taxon>
        <taxon>Spermatophyta</taxon>
        <taxon>Magnoliopsida</taxon>
        <taxon>Ranunculales</taxon>
        <taxon>Papaveraceae</taxon>
        <taxon>Papaveroideae</taxon>
        <taxon>Papaver</taxon>
    </lineage>
</organism>
<evidence type="ECO:0000313" key="12">
    <source>
        <dbReference type="EMBL" id="KAI3895791.1"/>
    </source>
</evidence>
<name>A0AAD4SBS6_9MAGN</name>
<keyword evidence="2 8" id="KW-0863">Zinc-finger</keyword>
<comment type="subcellular location">
    <subcellularLocation>
        <location evidence="8 9">Nucleus</location>
    </subcellularLocation>
</comment>
<evidence type="ECO:0000256" key="4">
    <source>
        <dbReference type="ARBA" id="ARBA00023015"/>
    </source>
</evidence>
<dbReference type="InterPro" id="IPR045174">
    <property type="entry name" value="Dof"/>
</dbReference>
<dbReference type="PROSITE" id="PS01361">
    <property type="entry name" value="ZF_DOF_1"/>
    <property type="match status" value="1"/>
</dbReference>
<evidence type="ECO:0000313" key="13">
    <source>
        <dbReference type="Proteomes" id="UP001202328"/>
    </source>
</evidence>
<reference evidence="12" key="1">
    <citation type="submission" date="2022-04" db="EMBL/GenBank/DDBJ databases">
        <title>A functionally conserved STORR gene fusion in Papaver species that diverged 16.8 million years ago.</title>
        <authorList>
            <person name="Catania T."/>
        </authorList>
    </citation>
    <scope>NUCLEOTIDE SEQUENCE</scope>
    <source>
        <strain evidence="12">S-188037</strain>
    </source>
</reference>
<dbReference type="AlphaFoldDB" id="A0AAD4SBS6"/>
<feature type="region of interest" description="Disordered" evidence="10">
    <location>
        <begin position="37"/>
        <end position="93"/>
    </location>
</feature>
<dbReference type="PANTHER" id="PTHR31992:SF313">
    <property type="entry name" value="DOF ZINC FINGER PROTEIN DOF5.7"/>
    <property type="match status" value="1"/>
</dbReference>
<keyword evidence="13" id="KW-1185">Reference proteome</keyword>
<comment type="caution">
    <text evidence="12">The sequence shown here is derived from an EMBL/GenBank/DDBJ whole genome shotgun (WGS) entry which is preliminary data.</text>
</comment>
<sequence>MIQELLGSAGLLSDGGGGERKYPYFHCGIEAGLPNSTSSYSTPTSIPSTPTTTAATTMTTTTVTATGATDTTTTTPTNNTNPNTPSSDQPSLRCPRCDSPNTKFCYYNNYNLTQPRHFCKTCRRYWTKGGALRNVPIGGGCRKNKNSTASTTTSSVIPSITAGKTSAASGYVVGGNLIKNSSENNRNGFEFDHHSQTNPILWSSSASPQNSSQQLLASLRSASSYSQNTNPNPNNNCHASAVKEEAGFMMGSFMGCTSESALNTTTSSLNTKTLNIDPLLGHQVNPIGLCGNSSFWRNNQQQNNYLLQQDNNNNNNEVRNDNTSGIQELYQRLRSSTNYYNSNTTDHTSGLFMNINIGSSTPSPSSILESAPVASVGGVGDMGYSWMNPQFSWSDLPTATNGAFP</sequence>
<feature type="compositionally biased region" description="Low complexity" evidence="10">
    <location>
        <begin position="37"/>
        <end position="87"/>
    </location>
</feature>
<dbReference type="GO" id="GO:0003677">
    <property type="term" value="F:DNA binding"/>
    <property type="evidence" value="ECO:0007669"/>
    <property type="project" value="UniProtKB-UniRule"/>
</dbReference>
<dbReference type="GO" id="GO:0008270">
    <property type="term" value="F:zinc ion binding"/>
    <property type="evidence" value="ECO:0007669"/>
    <property type="project" value="UniProtKB-KW"/>
</dbReference>
<keyword evidence="3 9" id="KW-0862">Zinc</keyword>
<feature type="domain" description="Dof-type" evidence="11">
    <location>
        <begin position="92"/>
        <end position="146"/>
    </location>
</feature>
<keyword evidence="1 9" id="KW-0479">Metal-binding</keyword>
<comment type="function">
    <text evidence="9">Transcription factor that binds specifically to a 5'-AA[AG]G-3' consensus core sequence.</text>
</comment>
<evidence type="ECO:0000256" key="6">
    <source>
        <dbReference type="ARBA" id="ARBA00023163"/>
    </source>
</evidence>
<dbReference type="InterPro" id="IPR003851">
    <property type="entry name" value="Znf_Dof"/>
</dbReference>
<proteinExistence type="predicted"/>
<dbReference type="Pfam" id="PF02701">
    <property type="entry name" value="Zn_ribbon_Dof"/>
    <property type="match status" value="1"/>
</dbReference>
<gene>
    <name evidence="12" type="ORF">MKW98_025582</name>
</gene>
<keyword evidence="5 8" id="KW-0238">DNA-binding</keyword>
<evidence type="ECO:0000256" key="3">
    <source>
        <dbReference type="ARBA" id="ARBA00022833"/>
    </source>
</evidence>
<keyword evidence="7 8" id="KW-0539">Nucleus</keyword>
<dbReference type="PANTHER" id="PTHR31992">
    <property type="entry name" value="DOF ZINC FINGER PROTEIN DOF1.4-RELATED"/>
    <property type="match status" value="1"/>
</dbReference>
<dbReference type="GO" id="GO:0003700">
    <property type="term" value="F:DNA-binding transcription factor activity"/>
    <property type="evidence" value="ECO:0007669"/>
    <property type="project" value="UniProtKB-UniRule"/>
</dbReference>
<evidence type="ECO:0000256" key="8">
    <source>
        <dbReference type="PROSITE-ProRule" id="PRU00071"/>
    </source>
</evidence>
<evidence type="ECO:0000256" key="5">
    <source>
        <dbReference type="ARBA" id="ARBA00023125"/>
    </source>
</evidence>
<dbReference type="GO" id="GO:0005634">
    <property type="term" value="C:nucleus"/>
    <property type="evidence" value="ECO:0007669"/>
    <property type="project" value="UniProtKB-SubCell"/>
</dbReference>
<protein>
    <recommendedName>
        <fullName evidence="9">Dof zinc finger protein</fullName>
    </recommendedName>
</protein>
<evidence type="ECO:0000256" key="1">
    <source>
        <dbReference type="ARBA" id="ARBA00022723"/>
    </source>
</evidence>
<dbReference type="EMBL" id="JAJJMB010011896">
    <property type="protein sequence ID" value="KAI3895791.1"/>
    <property type="molecule type" value="Genomic_DNA"/>
</dbReference>
<dbReference type="Proteomes" id="UP001202328">
    <property type="component" value="Unassembled WGS sequence"/>
</dbReference>
<keyword evidence="6 9" id="KW-0804">Transcription</keyword>